<comment type="caution">
    <text evidence="1">The sequence shown here is derived from an EMBL/GenBank/DDBJ whole genome shotgun (WGS) entry which is preliminary data.</text>
</comment>
<dbReference type="SUPFAM" id="SSF48403">
    <property type="entry name" value="Ankyrin repeat"/>
    <property type="match status" value="1"/>
</dbReference>
<dbReference type="InterPro" id="IPR053139">
    <property type="entry name" value="Surface_bspA-like"/>
</dbReference>
<dbReference type="InterPro" id="IPR036770">
    <property type="entry name" value="Ankyrin_rpt-contain_sf"/>
</dbReference>
<dbReference type="SUPFAM" id="SSF52058">
    <property type="entry name" value="L domain-like"/>
    <property type="match status" value="2"/>
</dbReference>
<dbReference type="PANTHER" id="PTHR45661:SF3">
    <property type="entry name" value="IG-LIKE DOMAIN-CONTAINING PROTEIN"/>
    <property type="match status" value="1"/>
</dbReference>
<dbReference type="EMBL" id="JAPFFF010000009">
    <property type="protein sequence ID" value="KAK8882134.1"/>
    <property type="molecule type" value="Genomic_DNA"/>
</dbReference>
<proteinExistence type="predicted"/>
<evidence type="ECO:0000313" key="2">
    <source>
        <dbReference type="Proteomes" id="UP001470230"/>
    </source>
</evidence>
<keyword evidence="2" id="KW-1185">Reference proteome</keyword>
<accession>A0ABR2JTB8</accession>
<reference evidence="1 2" key="1">
    <citation type="submission" date="2024-04" db="EMBL/GenBank/DDBJ databases">
        <title>Tritrichomonas musculus Genome.</title>
        <authorList>
            <person name="Alves-Ferreira E."/>
            <person name="Grigg M."/>
            <person name="Lorenzi H."/>
            <person name="Galac M."/>
        </authorList>
    </citation>
    <scope>NUCLEOTIDE SEQUENCE [LARGE SCALE GENOMIC DNA]</scope>
    <source>
        <strain evidence="1 2">EAF2021</strain>
    </source>
</reference>
<dbReference type="InterPro" id="IPR032675">
    <property type="entry name" value="LRR_dom_sf"/>
</dbReference>
<organism evidence="1 2">
    <name type="scientific">Tritrichomonas musculus</name>
    <dbReference type="NCBI Taxonomy" id="1915356"/>
    <lineage>
        <taxon>Eukaryota</taxon>
        <taxon>Metamonada</taxon>
        <taxon>Parabasalia</taxon>
        <taxon>Tritrichomonadida</taxon>
        <taxon>Tritrichomonadidae</taxon>
        <taxon>Tritrichomonas</taxon>
    </lineage>
</organism>
<dbReference type="Pfam" id="PF13306">
    <property type="entry name" value="LRR_5"/>
    <property type="match status" value="2"/>
</dbReference>
<dbReference type="Proteomes" id="UP001470230">
    <property type="component" value="Unassembled WGS sequence"/>
</dbReference>
<sequence>MNMEIQKYVSSKINLQKYLLEFINESENEEITFKQLMQCIETQQIINSKSEFKAFLHLIVRISNHHHRHINFFIRIEKILSLLKHEMQECFSNDEIFNIFKSNKRILLFLFEEKVLIPNQSIAEIMNNNKYKERDYLYYFFNEFNGFIDFKLKAVIENKLNDSFSKKYDLFNQKRKRGENDNAISIMIQNDLIDEFIIYVHQTNLPLTSKIRKSIFETNIFLLKKEPTLIEYSAFYGSIQIFRYLYLNGVELKNSLWLYAIHGRNPELIHILEEYKVYLHDFKDVIKESIKCHHQELINYIINVKMEFRAGIITSSLLQCIKSYNYEYFSDDYLNSNIQKELCRNDYYFITKTLLEGELMKLEVNDAYKSASNKNNDDIIQLLLQYKGIENRSFEDCISLHQIQIPSFITSIGESAFNGCSKLTKITIPSSVKIIMKLAFQNCTSLQEIIIPSSVTEIGIATFSGCSSLKSVFIPNSISKIGDNAFWGCSSLLQITIPQGVKHIQDYTFFECSSLQHISIPYRLESIGEFSFWGCSSLKQILIPSSLTFVGNYAFAGCTSLTEVSIPSSVKSYGNSVFERCSSLKKVTFDDLISKIGESGFFSCSSLIQIKIPSSVTEIEDNAFWGCKSLEKVLFPQRLKSIGKNAFWSCSSLEKVDFPSSLNTIEECAFYSCSSLIKIIIPHFVKTIGKSAFSECSNLKEVVIPSSVTKIGENAFEKCYSLNQIQIPSSITLIENETFNECSSLVQILIPSSVTSIGKNAFPLATKVIRA</sequence>
<dbReference type="PANTHER" id="PTHR45661">
    <property type="entry name" value="SURFACE ANTIGEN"/>
    <property type="match status" value="1"/>
</dbReference>
<evidence type="ECO:0000313" key="1">
    <source>
        <dbReference type="EMBL" id="KAK8882134.1"/>
    </source>
</evidence>
<dbReference type="Gene3D" id="3.80.10.10">
    <property type="entry name" value="Ribonuclease Inhibitor"/>
    <property type="match status" value="4"/>
</dbReference>
<gene>
    <name evidence="1" type="ORF">M9Y10_044774</name>
</gene>
<dbReference type="InterPro" id="IPR026906">
    <property type="entry name" value="LRR_5"/>
</dbReference>
<protein>
    <submittedName>
        <fullName evidence="1">Uncharacterized protein</fullName>
    </submittedName>
</protein>
<name>A0ABR2JTB8_9EUKA</name>